<feature type="transmembrane region" description="Helical" evidence="7">
    <location>
        <begin position="31"/>
        <end position="48"/>
    </location>
</feature>
<feature type="transmembrane region" description="Helical" evidence="7">
    <location>
        <begin position="115"/>
        <end position="133"/>
    </location>
</feature>
<keyword evidence="5 7" id="KW-0472">Membrane</keyword>
<gene>
    <name evidence="8" type="ORF">B5M45_23170</name>
</gene>
<dbReference type="AlphaFoldDB" id="A0A1X0XVP3"/>
<organism evidence="8 9">
    <name type="scientific">Mycobacterium simiae</name>
    <name type="common">Mycobacterium habana</name>
    <dbReference type="NCBI Taxonomy" id="1784"/>
    <lineage>
        <taxon>Bacteria</taxon>
        <taxon>Bacillati</taxon>
        <taxon>Actinomycetota</taxon>
        <taxon>Actinomycetes</taxon>
        <taxon>Mycobacteriales</taxon>
        <taxon>Mycobacteriaceae</taxon>
        <taxon>Mycobacterium</taxon>
        <taxon>Mycobacterium simiae complex</taxon>
    </lineage>
</organism>
<name>A0A1X0XVP3_MYCSI</name>
<proteinExistence type="predicted"/>
<dbReference type="Pfam" id="PF02653">
    <property type="entry name" value="BPD_transp_2"/>
    <property type="match status" value="1"/>
</dbReference>
<feature type="transmembrane region" description="Helical" evidence="7">
    <location>
        <begin position="60"/>
        <end position="79"/>
    </location>
</feature>
<feature type="transmembrane region" description="Helical" evidence="7">
    <location>
        <begin position="226"/>
        <end position="247"/>
    </location>
</feature>
<keyword evidence="4 7" id="KW-1133">Transmembrane helix</keyword>
<dbReference type="GO" id="GO:0022857">
    <property type="term" value="F:transmembrane transporter activity"/>
    <property type="evidence" value="ECO:0007669"/>
    <property type="project" value="InterPro"/>
</dbReference>
<reference evidence="8 9" key="1">
    <citation type="submission" date="2017-03" db="EMBL/GenBank/DDBJ databases">
        <title>Genomic insights into Mycobacterium simiae human colonization.</title>
        <authorList>
            <person name="Steffani J.L."/>
            <person name="Brunck M.E."/>
            <person name="Cruz E."/>
            <person name="Montiel R."/>
            <person name="Barona F."/>
        </authorList>
    </citation>
    <scope>NUCLEOTIDE SEQUENCE [LARGE SCALE GENOMIC DNA]</scope>
    <source>
        <strain evidence="8 9">MsiGto</strain>
    </source>
</reference>
<dbReference type="InterPro" id="IPR001851">
    <property type="entry name" value="ABC_transp_permease"/>
</dbReference>
<comment type="caution">
    <text evidence="8">The sequence shown here is derived from an EMBL/GenBank/DDBJ whole genome shotgun (WGS) entry which is preliminary data.</text>
</comment>
<dbReference type="PANTHER" id="PTHR32196">
    <property type="entry name" value="ABC TRANSPORTER PERMEASE PROTEIN YPHD-RELATED-RELATED"/>
    <property type="match status" value="1"/>
</dbReference>
<evidence type="ECO:0000256" key="4">
    <source>
        <dbReference type="ARBA" id="ARBA00022989"/>
    </source>
</evidence>
<evidence type="ECO:0000256" key="2">
    <source>
        <dbReference type="ARBA" id="ARBA00022475"/>
    </source>
</evidence>
<protein>
    <recommendedName>
        <fullName evidence="10">ABC transporter permease</fullName>
    </recommendedName>
</protein>
<dbReference type="GO" id="GO:0005886">
    <property type="term" value="C:plasma membrane"/>
    <property type="evidence" value="ECO:0007669"/>
    <property type="project" value="UniProtKB-SubCell"/>
</dbReference>
<dbReference type="PANTHER" id="PTHR32196:SF72">
    <property type="entry name" value="RIBOSE IMPORT PERMEASE PROTEIN RBSC"/>
    <property type="match status" value="1"/>
</dbReference>
<keyword evidence="2" id="KW-1003">Cell membrane</keyword>
<feature type="transmembrane region" description="Helical" evidence="7">
    <location>
        <begin position="139"/>
        <end position="164"/>
    </location>
</feature>
<dbReference type="EMBL" id="MZZM01000027">
    <property type="protein sequence ID" value="ORJ56960.1"/>
    <property type="molecule type" value="Genomic_DNA"/>
</dbReference>
<sequence length="379" mass="39264">MTMSALKGIFRQIGAPRLGQRIQLDALVDKTFVPAVLVLLVVYLGSTNPEFLSRMNITNVLTQASILAIVSFGMTFVIIAGQLDLSMGSASALISVLGAMVIVRTGSGVQGVMVCLLLGLLIGLFNGAVVTLLEVPSFIATLGTMIIASAIALALTNGGVVTGLPAGFRTLSTLRFAGLPALVWITVAVFLLLSWLQRQTVFGYQVLAVGGNREAARLSGISVARVTMLVFLISGVTIALAGIALLIRVQSGQPNANATLALEAIAAVVVGGTSLSGGRGSVVRTLWGVLLIAVLRNGLEISGVDEDYKNIVVGAVLILAASVDFLRRRLGRARHASSTAAESDAVNNTAAARDAATEDPTVEVCQPVNADADRHSHSA</sequence>
<evidence type="ECO:0008006" key="10">
    <source>
        <dbReference type="Google" id="ProtNLM"/>
    </source>
</evidence>
<evidence type="ECO:0000256" key="1">
    <source>
        <dbReference type="ARBA" id="ARBA00004651"/>
    </source>
</evidence>
<accession>A0A1X0XVP3</accession>
<feature type="transmembrane region" description="Helical" evidence="7">
    <location>
        <begin position="85"/>
        <end position="103"/>
    </location>
</feature>
<evidence type="ECO:0000256" key="3">
    <source>
        <dbReference type="ARBA" id="ARBA00022692"/>
    </source>
</evidence>
<feature type="region of interest" description="Disordered" evidence="6">
    <location>
        <begin position="337"/>
        <end position="379"/>
    </location>
</feature>
<dbReference type="CDD" id="cd06579">
    <property type="entry name" value="TM_PBP1_transp_AraH_like"/>
    <property type="match status" value="1"/>
</dbReference>
<dbReference type="Proteomes" id="UP000193040">
    <property type="component" value="Unassembled WGS sequence"/>
</dbReference>
<evidence type="ECO:0000256" key="7">
    <source>
        <dbReference type="SAM" id="Phobius"/>
    </source>
</evidence>
<evidence type="ECO:0000256" key="6">
    <source>
        <dbReference type="SAM" id="MobiDB-lite"/>
    </source>
</evidence>
<comment type="subcellular location">
    <subcellularLocation>
        <location evidence="1">Cell membrane</location>
        <topology evidence="1">Multi-pass membrane protein</topology>
    </subcellularLocation>
</comment>
<evidence type="ECO:0000313" key="8">
    <source>
        <dbReference type="EMBL" id="ORJ56960.1"/>
    </source>
</evidence>
<keyword evidence="9" id="KW-1185">Reference proteome</keyword>
<feature type="transmembrane region" description="Helical" evidence="7">
    <location>
        <begin position="176"/>
        <end position="196"/>
    </location>
</feature>
<evidence type="ECO:0000256" key="5">
    <source>
        <dbReference type="ARBA" id="ARBA00023136"/>
    </source>
</evidence>
<keyword evidence="3 7" id="KW-0812">Transmembrane</keyword>
<feature type="compositionally biased region" description="Low complexity" evidence="6">
    <location>
        <begin position="344"/>
        <end position="354"/>
    </location>
</feature>
<evidence type="ECO:0000313" key="9">
    <source>
        <dbReference type="Proteomes" id="UP000193040"/>
    </source>
</evidence>